<dbReference type="ESTHER" id="amyor-a0a193bq04">
    <property type="family name" value="Duf_1023"/>
</dbReference>
<sequence>MVTWAEVTRWDPGPLQTAVGEINAAYNKVVVCSDDLRGINTADGWHGEAATAAASEVDQVIDGMEEYAAEVASLRRSAGDVGDAISGVVNGVKEVEGLARAHHFTIGGDGEIVDNGPPPETADGEKEAVARERAAIAAELRDRVAEVLKSATDIDDDFCSVLDRIVSGQTIDATGNDNENTSLAAAGNSGAVMGALSIPAPPPEGATAAQNAAYWATLSEAQRTRLAMDRPELVGPRDGFSAKQRDIANRGLIGRERSRLQAERDELRKKIADFRRTGGGEIKLNDRREFDALTARLGELDKKIKGVDNLDAMLKQDPATPENQKYYLLGIDGHDDGKAILAKGNPDTTAHVASYVPGTTADLATFTDEAARGDAMHQAAIEAGGRSTSVITWLGYDAPDTLSNAGSESYADNGKQAFDKFQDGLRESHTGAPSHSTAIGHSYGTTLVGHAARDGGLAVDDMVFVASPGVGVDYAHQLNIAPDHVYSTTAEKDVINVTNFPRMPGGEGMLIDPLGPDPMDPQFGGKTFESNRGTTAGGPAELPSVGAHGEYWKQDSPSLRGMGKIVAGRQP</sequence>
<dbReference type="KEGG" id="aori:SD37_00465"/>
<dbReference type="InterPro" id="IPR036689">
    <property type="entry name" value="ESAT-6-like_sf"/>
</dbReference>
<keyword evidence="4" id="KW-1185">Reference proteome</keyword>
<dbReference type="Pfam" id="PF06259">
    <property type="entry name" value="Abhydrolase_8"/>
    <property type="match status" value="1"/>
</dbReference>
<accession>A0A193BQ04</accession>
<dbReference type="InterPro" id="IPR029058">
    <property type="entry name" value="AB_hydrolase_fold"/>
</dbReference>
<dbReference type="RefSeq" id="WP_044849460.1">
    <property type="nucleotide sequence ID" value="NZ_CP016174.1"/>
</dbReference>
<dbReference type="STRING" id="31958.SD37_00465"/>
<protein>
    <recommendedName>
        <fullName evidence="2">DUF1023 domain-containing protein</fullName>
    </recommendedName>
</protein>
<dbReference type="InterPro" id="IPR010427">
    <property type="entry name" value="DUF1023"/>
</dbReference>
<reference evidence="3 4" key="1">
    <citation type="journal article" date="2015" name="Genome Announc.">
        <title>Draft Genome Sequence of Norvancomycin-Producing Strain Amycolatopsis orientalis CPCC200066.</title>
        <authorList>
            <person name="Lei X."/>
            <person name="Yuan F."/>
            <person name="Shi Y."/>
            <person name="Li X."/>
            <person name="Wang L."/>
            <person name="Hong B."/>
        </authorList>
    </citation>
    <scope>NUCLEOTIDE SEQUENCE [LARGE SCALE GENOMIC DNA]</scope>
    <source>
        <strain evidence="3 4">B-37</strain>
    </source>
</reference>
<feature type="domain" description="DUF1023" evidence="2">
    <location>
        <begin position="332"/>
        <end position="498"/>
    </location>
</feature>
<gene>
    <name evidence="3" type="ORF">SD37_00465</name>
</gene>
<name>A0A193BQ04_AMYOR</name>
<dbReference type="Proteomes" id="UP000093695">
    <property type="component" value="Chromosome"/>
</dbReference>
<evidence type="ECO:0000259" key="2">
    <source>
        <dbReference type="Pfam" id="PF06259"/>
    </source>
</evidence>
<dbReference type="AlphaFoldDB" id="A0A193BQ04"/>
<dbReference type="SUPFAM" id="SSF140453">
    <property type="entry name" value="EsxAB dimer-like"/>
    <property type="match status" value="1"/>
</dbReference>
<proteinExistence type="predicted"/>
<organism evidence="3 4">
    <name type="scientific">Amycolatopsis orientalis</name>
    <name type="common">Nocardia orientalis</name>
    <dbReference type="NCBI Taxonomy" id="31958"/>
    <lineage>
        <taxon>Bacteria</taxon>
        <taxon>Bacillati</taxon>
        <taxon>Actinomycetota</taxon>
        <taxon>Actinomycetes</taxon>
        <taxon>Pseudonocardiales</taxon>
        <taxon>Pseudonocardiaceae</taxon>
        <taxon>Amycolatopsis</taxon>
    </lineage>
</organism>
<evidence type="ECO:0000256" key="1">
    <source>
        <dbReference type="SAM" id="MobiDB-lite"/>
    </source>
</evidence>
<evidence type="ECO:0000313" key="3">
    <source>
        <dbReference type="EMBL" id="ANN14275.1"/>
    </source>
</evidence>
<dbReference type="SUPFAM" id="SSF53474">
    <property type="entry name" value="alpha/beta-Hydrolases"/>
    <property type="match status" value="1"/>
</dbReference>
<dbReference type="eggNOG" id="COG1071">
    <property type="taxonomic scope" value="Bacteria"/>
</dbReference>
<feature type="region of interest" description="Disordered" evidence="1">
    <location>
        <begin position="528"/>
        <end position="571"/>
    </location>
</feature>
<evidence type="ECO:0000313" key="4">
    <source>
        <dbReference type="Proteomes" id="UP000093695"/>
    </source>
</evidence>
<dbReference type="EMBL" id="CP016174">
    <property type="protein sequence ID" value="ANN14275.1"/>
    <property type="molecule type" value="Genomic_DNA"/>
</dbReference>